<dbReference type="PROSITE" id="PS51387">
    <property type="entry name" value="FAD_PCMH"/>
    <property type="match status" value="1"/>
</dbReference>
<dbReference type="Gene3D" id="1.10.45.10">
    <property type="entry name" value="Vanillyl-alcohol Oxidase, Chain A, domain 4"/>
    <property type="match status" value="1"/>
</dbReference>
<feature type="domain" description="FAD-binding PCMH-type" evidence="2">
    <location>
        <begin position="15"/>
        <end position="185"/>
    </location>
</feature>
<dbReference type="GO" id="GO:0071949">
    <property type="term" value="F:FAD binding"/>
    <property type="evidence" value="ECO:0007669"/>
    <property type="project" value="InterPro"/>
</dbReference>
<dbReference type="SUPFAM" id="SSF56176">
    <property type="entry name" value="FAD-binding/transporter-associated domain-like"/>
    <property type="match status" value="1"/>
</dbReference>
<dbReference type="Pfam" id="PF01565">
    <property type="entry name" value="FAD_binding_4"/>
    <property type="match status" value="1"/>
</dbReference>
<organism evidence="3 4">
    <name type="scientific">Micromonospora chaiyaphumensis</name>
    <dbReference type="NCBI Taxonomy" id="307119"/>
    <lineage>
        <taxon>Bacteria</taxon>
        <taxon>Bacillati</taxon>
        <taxon>Actinomycetota</taxon>
        <taxon>Actinomycetes</taxon>
        <taxon>Micromonosporales</taxon>
        <taxon>Micromonosporaceae</taxon>
        <taxon>Micromonospora</taxon>
    </lineage>
</organism>
<dbReference type="PANTHER" id="PTHR43762:SF1">
    <property type="entry name" value="D-ARABINONO-1,4-LACTONE OXIDASE"/>
    <property type="match status" value="1"/>
</dbReference>
<dbReference type="NCBIfam" id="TIGR01679">
    <property type="entry name" value="bact_FAD_ox"/>
    <property type="match status" value="1"/>
</dbReference>
<dbReference type="InterPro" id="IPR016171">
    <property type="entry name" value="Vanillyl_alc_oxidase_C-sub2"/>
</dbReference>
<dbReference type="Gene3D" id="3.30.43.10">
    <property type="entry name" value="Uridine Diphospho-n-acetylenolpyruvylglucosamine Reductase, domain 2"/>
    <property type="match status" value="1"/>
</dbReference>
<dbReference type="GO" id="GO:0016020">
    <property type="term" value="C:membrane"/>
    <property type="evidence" value="ECO:0007669"/>
    <property type="project" value="InterPro"/>
</dbReference>
<keyword evidence="4" id="KW-1185">Reference proteome</keyword>
<dbReference type="PIRSF" id="PIRSF000136">
    <property type="entry name" value="LGO_GLO"/>
    <property type="match status" value="1"/>
</dbReference>
<protein>
    <submittedName>
        <fullName evidence="3">L-gulonolactone oxidase</fullName>
    </submittedName>
</protein>
<dbReference type="GO" id="GO:0080049">
    <property type="term" value="F:L-gulono-1,4-lactone dehydrogenase activity"/>
    <property type="evidence" value="ECO:0007669"/>
    <property type="project" value="TreeGrafter"/>
</dbReference>
<dbReference type="InterPro" id="IPR010031">
    <property type="entry name" value="FAD_lactone_oxidase-like"/>
</dbReference>
<dbReference type="EMBL" id="FMCS01000002">
    <property type="protein sequence ID" value="SCE85996.1"/>
    <property type="molecule type" value="Genomic_DNA"/>
</dbReference>
<dbReference type="AlphaFoldDB" id="A0A1C4VPT2"/>
<dbReference type="InterPro" id="IPR006094">
    <property type="entry name" value="Oxid_FAD_bind_N"/>
</dbReference>
<reference evidence="4" key="1">
    <citation type="submission" date="2016-06" db="EMBL/GenBank/DDBJ databases">
        <authorList>
            <person name="Varghese N."/>
            <person name="Submissions Spin"/>
        </authorList>
    </citation>
    <scope>NUCLEOTIDE SEQUENCE [LARGE SCALE GENOMIC DNA]</scope>
    <source>
        <strain evidence="4">DSM 45246</strain>
    </source>
</reference>
<dbReference type="InterPro" id="IPR016166">
    <property type="entry name" value="FAD-bd_PCMH"/>
</dbReference>
<dbReference type="Pfam" id="PF04030">
    <property type="entry name" value="ALO"/>
    <property type="match status" value="1"/>
</dbReference>
<dbReference type="Gene3D" id="3.30.70.2520">
    <property type="match status" value="1"/>
</dbReference>
<accession>A0A1C4VPT2</accession>
<dbReference type="GO" id="GO:0003885">
    <property type="term" value="F:D-arabinono-1,4-lactone oxidase activity"/>
    <property type="evidence" value="ECO:0007669"/>
    <property type="project" value="InterPro"/>
</dbReference>
<evidence type="ECO:0000313" key="3">
    <source>
        <dbReference type="EMBL" id="SCE85996.1"/>
    </source>
</evidence>
<dbReference type="RefSeq" id="WP_091261147.1">
    <property type="nucleotide sequence ID" value="NZ_FMCS01000002.1"/>
</dbReference>
<dbReference type="Gene3D" id="3.30.465.10">
    <property type="match status" value="1"/>
</dbReference>
<dbReference type="InterPro" id="IPR036318">
    <property type="entry name" value="FAD-bd_PCMH-like_sf"/>
</dbReference>
<sequence length="435" mass="47356">MAGTPAAWSNWAGNQRSTAALTVRPRTVEEVAEAVRHAADTGRTIRAVGSGHSFTGTAVADGHRLDLADLDTGVTVDTARRLVTVPAGTTLHTLNDLLARHGLALPNLGDIDAQTVAGALSTGTHGTGGKLGCLSTFVTALTLVTGAGEVLRCSADEHRDVFAAARVGLGAVGVLVEVTLRCVDAFVLRAHERPAALAAVLDDLPGLVERHDHAEFYWFPYTDRVQVKANDRVPADDRPLPRWRGWLDDEFLSNTVFAGACRLGRAVPALAPGISAISARALTERTYTGRSDLVFCTPRRVRFVEMEYGLPRAALPTALAELRRIVDGLPFKVLFPVEVRFTAADDIWLSHGYGRDSAYVAIHQYVGMPYEPYFRAFEKVATDLGGRPHWGKLHWRDAESLAEAYPRFGDFLTVRDRLDPDRRFTNPYLNQVLGA</sequence>
<dbReference type="InterPro" id="IPR016167">
    <property type="entry name" value="FAD-bd_PCMH_sub1"/>
</dbReference>
<dbReference type="Proteomes" id="UP000199629">
    <property type="component" value="Unassembled WGS sequence"/>
</dbReference>
<evidence type="ECO:0000256" key="1">
    <source>
        <dbReference type="ARBA" id="ARBA00023002"/>
    </source>
</evidence>
<evidence type="ECO:0000313" key="4">
    <source>
        <dbReference type="Proteomes" id="UP000199629"/>
    </source>
</evidence>
<dbReference type="InterPro" id="IPR016169">
    <property type="entry name" value="FAD-bd_PCMH_sub2"/>
</dbReference>
<gene>
    <name evidence="3" type="ORF">GA0070214_102610</name>
</gene>
<dbReference type="InterPro" id="IPR007173">
    <property type="entry name" value="ALO_C"/>
</dbReference>
<evidence type="ECO:0000259" key="2">
    <source>
        <dbReference type="PROSITE" id="PS51387"/>
    </source>
</evidence>
<proteinExistence type="predicted"/>
<keyword evidence="1" id="KW-0560">Oxidoreductase</keyword>
<dbReference type="PANTHER" id="PTHR43762">
    <property type="entry name" value="L-GULONOLACTONE OXIDASE"/>
    <property type="match status" value="1"/>
</dbReference>
<name>A0A1C4VPT2_9ACTN</name>